<evidence type="ECO:0000256" key="9">
    <source>
        <dbReference type="ARBA" id="ARBA00022889"/>
    </source>
</evidence>
<sequence>MNPIYWWWRVKEGGPYTKYGTYHINPLCKIVAFSMKNMLHLQACALIGQFSKLLDKGLRPVVTSENWWDIWYYSIFSVIHLRQIFYILQDQRPIQFEQDDLELYELVFQNNQFSPRQFDKLRALASKRQAKAGTLLVPPGQAIRELTIVVKGECEVMVGGHRANVIRPGGFLGELEFLQGEEKEKEKEGVHEAKLPEGNSTFDMLVRARSQITYFSWNFEVLEKFLRKSENKQVR</sequence>
<evidence type="ECO:0000256" key="3">
    <source>
        <dbReference type="ARBA" id="ARBA00004435"/>
    </source>
</evidence>
<dbReference type="Proteomes" id="UP000011087">
    <property type="component" value="Unassembled WGS sequence"/>
</dbReference>
<evidence type="ECO:0000256" key="10">
    <source>
        <dbReference type="ARBA" id="ARBA00022949"/>
    </source>
</evidence>
<dbReference type="HOGENOM" id="CLU_1182085_0_0_1"/>
<keyword evidence="10" id="KW-0965">Cell junction</keyword>
<dbReference type="InterPro" id="IPR014710">
    <property type="entry name" value="RmlC-like_jellyroll"/>
</dbReference>
<comment type="subcellular location">
    <subcellularLocation>
        <location evidence="3">Cell junction</location>
        <location evidence="3">Tight junction</location>
    </subcellularLocation>
    <subcellularLocation>
        <location evidence="1">Lateral cell membrane</location>
    </subcellularLocation>
    <subcellularLocation>
        <location evidence="2">Membrane</location>
        <topology evidence="2">Multi-pass membrane protein</topology>
    </subcellularLocation>
</comment>
<keyword evidence="11" id="KW-1133">Transmembrane helix</keyword>
<dbReference type="KEGG" id="gtt:GUITHDRAFT_131925"/>
<evidence type="ECO:0000313" key="16">
    <source>
        <dbReference type="EnsemblProtists" id="EKX54953"/>
    </source>
</evidence>
<keyword evidence="7" id="KW-1003">Cell membrane</keyword>
<dbReference type="EnsemblProtists" id="EKX54953">
    <property type="protein sequence ID" value="EKX54953"/>
    <property type="gene ID" value="GUITHDRAFT_131925"/>
</dbReference>
<dbReference type="Gene3D" id="2.60.120.10">
    <property type="entry name" value="Jelly Rolls"/>
    <property type="match status" value="1"/>
</dbReference>
<dbReference type="GO" id="GO:0030552">
    <property type="term" value="F:cAMP binding"/>
    <property type="evidence" value="ECO:0007669"/>
    <property type="project" value="TreeGrafter"/>
</dbReference>
<keyword evidence="8" id="KW-0812">Transmembrane</keyword>
<keyword evidence="5" id="KW-0796">Tight junction</keyword>
<dbReference type="EMBL" id="JH992966">
    <property type="protein sequence ID" value="EKX54953.1"/>
    <property type="molecule type" value="Genomic_DNA"/>
</dbReference>
<evidence type="ECO:0000313" key="15">
    <source>
        <dbReference type="EMBL" id="EKX54953.1"/>
    </source>
</evidence>
<evidence type="ECO:0000256" key="13">
    <source>
        <dbReference type="ARBA" id="ARBA00023180"/>
    </source>
</evidence>
<keyword evidence="9" id="KW-0130">Cell adhesion</keyword>
<evidence type="ECO:0000256" key="4">
    <source>
        <dbReference type="ARBA" id="ARBA00007146"/>
    </source>
</evidence>
<organism evidence="15">
    <name type="scientific">Guillardia theta (strain CCMP2712)</name>
    <name type="common">Cryptophyte</name>
    <dbReference type="NCBI Taxonomy" id="905079"/>
    <lineage>
        <taxon>Eukaryota</taxon>
        <taxon>Cryptophyceae</taxon>
        <taxon>Pyrenomonadales</taxon>
        <taxon>Geminigeraceae</taxon>
        <taxon>Guillardia</taxon>
    </lineage>
</organism>
<dbReference type="PANTHER" id="PTHR12101:SF17">
    <property type="entry name" value="BLOOD VESSEL EPICARDIAL SUBSTANCE"/>
    <property type="match status" value="1"/>
</dbReference>
<accession>L1K3L4</accession>
<dbReference type="RefSeq" id="XP_005841933.1">
    <property type="nucleotide sequence ID" value="XM_005841876.1"/>
</dbReference>
<dbReference type="InterPro" id="IPR000595">
    <property type="entry name" value="cNMP-bd_dom"/>
</dbReference>
<dbReference type="Pfam" id="PF04831">
    <property type="entry name" value="POPDC1-3"/>
    <property type="match status" value="1"/>
</dbReference>
<dbReference type="AlphaFoldDB" id="L1K3L4"/>
<reference evidence="15 17" key="1">
    <citation type="journal article" date="2012" name="Nature">
        <title>Algal genomes reveal evolutionary mosaicism and the fate of nucleomorphs.</title>
        <authorList>
            <consortium name="DOE Joint Genome Institute"/>
            <person name="Curtis B.A."/>
            <person name="Tanifuji G."/>
            <person name="Burki F."/>
            <person name="Gruber A."/>
            <person name="Irimia M."/>
            <person name="Maruyama S."/>
            <person name="Arias M.C."/>
            <person name="Ball S.G."/>
            <person name="Gile G.H."/>
            <person name="Hirakawa Y."/>
            <person name="Hopkins J.F."/>
            <person name="Kuo A."/>
            <person name="Rensing S.A."/>
            <person name="Schmutz J."/>
            <person name="Symeonidi A."/>
            <person name="Elias M."/>
            <person name="Eveleigh R.J."/>
            <person name="Herman E.K."/>
            <person name="Klute M.J."/>
            <person name="Nakayama T."/>
            <person name="Obornik M."/>
            <person name="Reyes-Prieto A."/>
            <person name="Armbrust E.V."/>
            <person name="Aves S.J."/>
            <person name="Beiko R.G."/>
            <person name="Coutinho P."/>
            <person name="Dacks J.B."/>
            <person name="Durnford D.G."/>
            <person name="Fast N.M."/>
            <person name="Green B.R."/>
            <person name="Grisdale C.J."/>
            <person name="Hempel F."/>
            <person name="Henrissat B."/>
            <person name="Hoppner M.P."/>
            <person name="Ishida K."/>
            <person name="Kim E."/>
            <person name="Koreny L."/>
            <person name="Kroth P.G."/>
            <person name="Liu Y."/>
            <person name="Malik S.B."/>
            <person name="Maier U.G."/>
            <person name="McRose D."/>
            <person name="Mock T."/>
            <person name="Neilson J.A."/>
            <person name="Onodera N.T."/>
            <person name="Poole A.M."/>
            <person name="Pritham E.J."/>
            <person name="Richards T.A."/>
            <person name="Rocap G."/>
            <person name="Roy S.W."/>
            <person name="Sarai C."/>
            <person name="Schaack S."/>
            <person name="Shirato S."/>
            <person name="Slamovits C.H."/>
            <person name="Spencer D.F."/>
            <person name="Suzuki S."/>
            <person name="Worden A.Z."/>
            <person name="Zauner S."/>
            <person name="Barry K."/>
            <person name="Bell C."/>
            <person name="Bharti A.K."/>
            <person name="Crow J.A."/>
            <person name="Grimwood J."/>
            <person name="Kramer R."/>
            <person name="Lindquist E."/>
            <person name="Lucas S."/>
            <person name="Salamov A."/>
            <person name="McFadden G.I."/>
            <person name="Lane C.E."/>
            <person name="Keeling P.J."/>
            <person name="Gray M.W."/>
            <person name="Grigoriev I.V."/>
            <person name="Archibald J.M."/>
        </authorList>
    </citation>
    <scope>NUCLEOTIDE SEQUENCE</scope>
    <source>
        <strain evidence="15 17">CCMP2712</strain>
    </source>
</reference>
<comment type="similarity">
    <text evidence="4">Belongs to the popeye family.</text>
</comment>
<evidence type="ECO:0000256" key="6">
    <source>
        <dbReference type="ARBA" id="ARBA00022473"/>
    </source>
</evidence>
<evidence type="ECO:0000256" key="1">
    <source>
        <dbReference type="ARBA" id="ARBA00004124"/>
    </source>
</evidence>
<proteinExistence type="inferred from homology"/>
<gene>
    <name evidence="15" type="ORF">GUITHDRAFT_131925</name>
</gene>
<keyword evidence="17" id="KW-1185">Reference proteome</keyword>
<reference evidence="17" key="2">
    <citation type="submission" date="2012-11" db="EMBL/GenBank/DDBJ databases">
        <authorList>
            <person name="Kuo A."/>
            <person name="Curtis B.A."/>
            <person name="Tanifuji G."/>
            <person name="Burki F."/>
            <person name="Gruber A."/>
            <person name="Irimia M."/>
            <person name="Maruyama S."/>
            <person name="Arias M.C."/>
            <person name="Ball S.G."/>
            <person name="Gile G.H."/>
            <person name="Hirakawa Y."/>
            <person name="Hopkins J.F."/>
            <person name="Rensing S.A."/>
            <person name="Schmutz J."/>
            <person name="Symeonidi A."/>
            <person name="Elias M."/>
            <person name="Eveleigh R.J."/>
            <person name="Herman E.K."/>
            <person name="Klute M.J."/>
            <person name="Nakayama T."/>
            <person name="Obornik M."/>
            <person name="Reyes-Prieto A."/>
            <person name="Armbrust E.V."/>
            <person name="Aves S.J."/>
            <person name="Beiko R.G."/>
            <person name="Coutinho P."/>
            <person name="Dacks J.B."/>
            <person name="Durnford D.G."/>
            <person name="Fast N.M."/>
            <person name="Green B.R."/>
            <person name="Grisdale C."/>
            <person name="Hempe F."/>
            <person name="Henrissat B."/>
            <person name="Hoppner M.P."/>
            <person name="Ishida K.-I."/>
            <person name="Kim E."/>
            <person name="Koreny L."/>
            <person name="Kroth P.G."/>
            <person name="Liu Y."/>
            <person name="Malik S.-B."/>
            <person name="Maier U.G."/>
            <person name="McRose D."/>
            <person name="Mock T."/>
            <person name="Neilson J.A."/>
            <person name="Onodera N.T."/>
            <person name="Poole A.M."/>
            <person name="Pritham E.J."/>
            <person name="Richards T.A."/>
            <person name="Rocap G."/>
            <person name="Roy S.W."/>
            <person name="Sarai C."/>
            <person name="Schaack S."/>
            <person name="Shirato S."/>
            <person name="Slamovits C.H."/>
            <person name="Spencer D.F."/>
            <person name="Suzuki S."/>
            <person name="Worden A.Z."/>
            <person name="Zauner S."/>
            <person name="Barry K."/>
            <person name="Bell C."/>
            <person name="Bharti A.K."/>
            <person name="Crow J.A."/>
            <person name="Grimwood J."/>
            <person name="Kramer R."/>
            <person name="Lindquist E."/>
            <person name="Lucas S."/>
            <person name="Salamov A."/>
            <person name="McFadden G.I."/>
            <person name="Lane C.E."/>
            <person name="Keeling P.J."/>
            <person name="Gray M.W."/>
            <person name="Grigoriev I.V."/>
            <person name="Archibald J.M."/>
        </authorList>
    </citation>
    <scope>NUCLEOTIDE SEQUENCE</scope>
    <source>
        <strain evidence="17">CCMP2712</strain>
    </source>
</reference>
<reference evidence="16" key="3">
    <citation type="submission" date="2015-06" db="UniProtKB">
        <authorList>
            <consortium name="EnsemblProtists"/>
        </authorList>
    </citation>
    <scope>IDENTIFICATION</scope>
</reference>
<evidence type="ECO:0000259" key="14">
    <source>
        <dbReference type="PROSITE" id="PS50042"/>
    </source>
</evidence>
<evidence type="ECO:0000256" key="5">
    <source>
        <dbReference type="ARBA" id="ARBA00022427"/>
    </source>
</evidence>
<dbReference type="OMA" id="VIYWNIG"/>
<dbReference type="SUPFAM" id="SSF51206">
    <property type="entry name" value="cAMP-binding domain-like"/>
    <property type="match status" value="1"/>
</dbReference>
<keyword evidence="12" id="KW-0472">Membrane</keyword>
<evidence type="ECO:0000256" key="11">
    <source>
        <dbReference type="ARBA" id="ARBA00022989"/>
    </source>
</evidence>
<keyword evidence="6" id="KW-0217">Developmental protein</keyword>
<evidence type="ECO:0000256" key="12">
    <source>
        <dbReference type="ARBA" id="ARBA00023136"/>
    </source>
</evidence>
<dbReference type="GO" id="GO:0005923">
    <property type="term" value="C:bicellular tight junction"/>
    <property type="evidence" value="ECO:0007669"/>
    <property type="project" value="UniProtKB-SubCell"/>
</dbReference>
<evidence type="ECO:0000313" key="17">
    <source>
        <dbReference type="Proteomes" id="UP000011087"/>
    </source>
</evidence>
<dbReference type="InterPro" id="IPR018490">
    <property type="entry name" value="cNMP-bd_dom_sf"/>
</dbReference>
<dbReference type="InterPro" id="IPR055272">
    <property type="entry name" value="POPDC1-3_dom"/>
</dbReference>
<dbReference type="PaxDb" id="55529-EKX54953"/>
<name>L1K3L4_GUITC</name>
<dbReference type="PANTHER" id="PTHR12101">
    <property type="entry name" value="POPEYE DOMAIN CONTAINING PROTEIN"/>
    <property type="match status" value="1"/>
</dbReference>
<dbReference type="PROSITE" id="PS50042">
    <property type="entry name" value="CNMP_BINDING_3"/>
    <property type="match status" value="1"/>
</dbReference>
<dbReference type="InterPro" id="IPR006916">
    <property type="entry name" value="POPDC1-3"/>
</dbReference>
<keyword evidence="13" id="KW-0325">Glycoprotein</keyword>
<dbReference type="GO" id="GO:0016328">
    <property type="term" value="C:lateral plasma membrane"/>
    <property type="evidence" value="ECO:0007669"/>
    <property type="project" value="UniProtKB-SubCell"/>
</dbReference>
<evidence type="ECO:0000256" key="2">
    <source>
        <dbReference type="ARBA" id="ARBA00004141"/>
    </source>
</evidence>
<evidence type="ECO:0000256" key="8">
    <source>
        <dbReference type="ARBA" id="ARBA00022692"/>
    </source>
</evidence>
<evidence type="ECO:0000256" key="7">
    <source>
        <dbReference type="ARBA" id="ARBA00022475"/>
    </source>
</evidence>
<feature type="domain" description="Cyclic nucleotide-binding" evidence="14">
    <location>
        <begin position="121"/>
        <end position="183"/>
    </location>
</feature>
<protein>
    <recommendedName>
        <fullName evidence="14">Cyclic nucleotide-binding domain-containing protein</fullName>
    </recommendedName>
</protein>
<dbReference type="GO" id="GO:0007155">
    <property type="term" value="P:cell adhesion"/>
    <property type="evidence" value="ECO:0007669"/>
    <property type="project" value="UniProtKB-KW"/>
</dbReference>
<dbReference type="GeneID" id="17311632"/>